<dbReference type="Proteomes" id="UP000233343">
    <property type="component" value="Unassembled WGS sequence"/>
</dbReference>
<name>A0A2N0ZFA1_9BACI</name>
<dbReference type="RefSeq" id="WP_066196413.1">
    <property type="nucleotide sequence ID" value="NZ_JARMMB010000009.1"/>
</dbReference>
<organism evidence="1 2">
    <name type="scientific">Cytobacillus horneckiae</name>
    <dbReference type="NCBI Taxonomy" id="549687"/>
    <lineage>
        <taxon>Bacteria</taxon>
        <taxon>Bacillati</taxon>
        <taxon>Bacillota</taxon>
        <taxon>Bacilli</taxon>
        <taxon>Bacillales</taxon>
        <taxon>Bacillaceae</taxon>
        <taxon>Cytobacillus</taxon>
    </lineage>
</organism>
<evidence type="ECO:0000313" key="1">
    <source>
        <dbReference type="EMBL" id="PKG28187.1"/>
    </source>
</evidence>
<keyword evidence="2" id="KW-1185">Reference proteome</keyword>
<dbReference type="Gene3D" id="1.10.260.40">
    <property type="entry name" value="lambda repressor-like DNA-binding domains"/>
    <property type="match status" value="1"/>
</dbReference>
<comment type="caution">
    <text evidence="1">The sequence shown here is derived from an EMBL/GenBank/DDBJ whole genome shotgun (WGS) entry which is preliminary data.</text>
</comment>
<dbReference type="AlphaFoldDB" id="A0A2N0ZFA1"/>
<evidence type="ECO:0008006" key="3">
    <source>
        <dbReference type="Google" id="ProtNLM"/>
    </source>
</evidence>
<protein>
    <recommendedName>
        <fullName evidence="3">Transcriptional regulator</fullName>
    </recommendedName>
</protein>
<accession>A0A2N0ZFA1</accession>
<sequence length="68" mass="7954">MLNRDQIDDIRFCAMKKKIKNKDIAQAIVSSDALVSLFLNHKTNMSSEKQEKLIEFVENQPEYKLVRV</sequence>
<dbReference type="EMBL" id="PISD01000031">
    <property type="protein sequence ID" value="PKG28187.1"/>
    <property type="molecule type" value="Genomic_DNA"/>
</dbReference>
<gene>
    <name evidence="1" type="ORF">CWS20_15195</name>
</gene>
<proteinExistence type="predicted"/>
<evidence type="ECO:0000313" key="2">
    <source>
        <dbReference type="Proteomes" id="UP000233343"/>
    </source>
</evidence>
<dbReference type="InterPro" id="IPR010982">
    <property type="entry name" value="Lambda_DNA-bd_dom_sf"/>
</dbReference>
<dbReference type="GO" id="GO:0003677">
    <property type="term" value="F:DNA binding"/>
    <property type="evidence" value="ECO:0007669"/>
    <property type="project" value="InterPro"/>
</dbReference>
<reference evidence="1 2" key="1">
    <citation type="journal article" date="2010" name="Int. J. Syst. Evol. Microbiol.">
        <title>Bacillus horneckiae sp. nov., isolated from a spacecraft-assembly clean room.</title>
        <authorList>
            <person name="Vaishampayan P."/>
            <person name="Probst A."/>
            <person name="Krishnamurthi S."/>
            <person name="Ghosh S."/>
            <person name="Osman S."/>
            <person name="McDowall A."/>
            <person name="Ruckmani A."/>
            <person name="Mayilraj S."/>
            <person name="Venkateswaran K."/>
        </authorList>
    </citation>
    <scope>NUCLEOTIDE SEQUENCE [LARGE SCALE GENOMIC DNA]</scope>
    <source>
        <strain evidence="2">1PO1SC</strain>
    </source>
</reference>